<dbReference type="RefSeq" id="XP_003738410.1">
    <property type="nucleotide sequence ID" value="XM_003738362.1"/>
</dbReference>
<dbReference type="AlphaFoldDB" id="A0AAJ6VV90"/>
<dbReference type="InterPro" id="IPR012337">
    <property type="entry name" value="RNaseH-like_sf"/>
</dbReference>
<protein>
    <submittedName>
        <fullName evidence="9">Uncharacterized protein LOC100905896</fullName>
    </submittedName>
</protein>
<accession>A0AAJ6VV90</accession>
<proteinExistence type="predicted"/>
<evidence type="ECO:0000313" key="8">
    <source>
        <dbReference type="Proteomes" id="UP000694867"/>
    </source>
</evidence>
<reference evidence="9" key="1">
    <citation type="submission" date="2025-08" db="UniProtKB">
        <authorList>
            <consortium name="RefSeq"/>
        </authorList>
    </citation>
    <scope>IDENTIFICATION</scope>
</reference>
<feature type="domain" description="Reverse transcriptase Ty1/copia-type" evidence="7">
    <location>
        <begin position="594"/>
        <end position="664"/>
    </location>
</feature>
<keyword evidence="8" id="KW-1185">Reference proteome</keyword>
<dbReference type="GO" id="GO:0008270">
    <property type="term" value="F:zinc ion binding"/>
    <property type="evidence" value="ECO:0007669"/>
    <property type="project" value="UniProtKB-KW"/>
</dbReference>
<dbReference type="InterPro" id="IPR052035">
    <property type="entry name" value="ZnF_BED_domain_contain"/>
</dbReference>
<dbReference type="Pfam" id="PF07727">
    <property type="entry name" value="RVT_2"/>
    <property type="match status" value="1"/>
</dbReference>
<evidence type="ECO:0000256" key="2">
    <source>
        <dbReference type="ARBA" id="ARBA00022723"/>
    </source>
</evidence>
<evidence type="ECO:0000256" key="5">
    <source>
        <dbReference type="ARBA" id="ARBA00023242"/>
    </source>
</evidence>
<keyword evidence="2" id="KW-0479">Metal-binding</keyword>
<evidence type="ECO:0000259" key="7">
    <source>
        <dbReference type="Pfam" id="PF07727"/>
    </source>
</evidence>
<name>A0AAJ6VV90_9ACAR</name>
<dbReference type="InterPro" id="IPR013103">
    <property type="entry name" value="RVT_2"/>
</dbReference>
<organism evidence="8 9">
    <name type="scientific">Galendromus occidentalis</name>
    <name type="common">western predatory mite</name>
    <dbReference type="NCBI Taxonomy" id="34638"/>
    <lineage>
        <taxon>Eukaryota</taxon>
        <taxon>Metazoa</taxon>
        <taxon>Ecdysozoa</taxon>
        <taxon>Arthropoda</taxon>
        <taxon>Chelicerata</taxon>
        <taxon>Arachnida</taxon>
        <taxon>Acari</taxon>
        <taxon>Parasitiformes</taxon>
        <taxon>Mesostigmata</taxon>
        <taxon>Gamasina</taxon>
        <taxon>Phytoseioidea</taxon>
        <taxon>Phytoseiidae</taxon>
        <taxon>Typhlodrominae</taxon>
        <taxon>Galendromus</taxon>
    </lineage>
</organism>
<keyword evidence="4" id="KW-0862">Zinc</keyword>
<keyword evidence="5" id="KW-0539">Nucleus</keyword>
<dbReference type="PANTHER" id="PTHR46481">
    <property type="entry name" value="ZINC FINGER BED DOMAIN-CONTAINING PROTEIN 4"/>
    <property type="match status" value="1"/>
</dbReference>
<comment type="subcellular location">
    <subcellularLocation>
        <location evidence="1">Nucleus</location>
    </subcellularLocation>
</comment>
<dbReference type="Proteomes" id="UP000694867">
    <property type="component" value="Unplaced"/>
</dbReference>
<dbReference type="KEGG" id="goe:100905896"/>
<dbReference type="PANTHER" id="PTHR46481:SF10">
    <property type="entry name" value="ZINC FINGER BED DOMAIN-CONTAINING PROTEIN 39"/>
    <property type="match status" value="1"/>
</dbReference>
<feature type="region of interest" description="Disordered" evidence="6">
    <location>
        <begin position="439"/>
        <end position="459"/>
    </location>
</feature>
<evidence type="ECO:0000256" key="3">
    <source>
        <dbReference type="ARBA" id="ARBA00022771"/>
    </source>
</evidence>
<keyword evidence="3" id="KW-0863">Zinc-finger</keyword>
<evidence type="ECO:0000313" key="9">
    <source>
        <dbReference type="RefSeq" id="XP_003738410.1"/>
    </source>
</evidence>
<dbReference type="GO" id="GO:0005634">
    <property type="term" value="C:nucleus"/>
    <property type="evidence" value="ECO:0007669"/>
    <property type="project" value="UniProtKB-SubCell"/>
</dbReference>
<evidence type="ECO:0000256" key="1">
    <source>
        <dbReference type="ARBA" id="ARBA00004123"/>
    </source>
</evidence>
<sequence length="737" mass="82785">MATHAKKDSTSATAELLNWLVPGIVTVLNTPVSHFNSPFFGKLFDLAKLGPINEKIARRLCDSTANMVKSRLAADLATLRSEGTVFTLTADEWTWQRKRFVGVTLHSSVNIPHFNARSVEIMSRFRERATATHLHEVLLDNLTELNLSIGDIKGITTDAASVMRRVGDLLAASAGSDQFYHQLCFAHGLHLAVLDTLKVTTHTAPAEWDLVDVQADGEEQPDDELERVSPEYCSSSGSLVNAVREECQKFQRSPAMNDELQKLALAAGCQVKLVVDIRIRWSSTLRMLQNFLKNENPLKEFYGATRDVAGLFPFTDRDLKKIKHVAAALSHVEECTRRLSLADATLRSADLALQAMIMKLESEHGKFAASLRKNICIRLLQRRGVASRLSRLTRKKGAETELDTWLDDVREQVVAAGQEAVYKTFLPPGDLAAEISKFQSETAVEEDPPEHDARSEGPKDFYEIYLNRDEDEMDCTPSSQETIQRQGVKSLPEVLVATLDTLQPTSVPAERIFSKARSARRYNQESQNDERFGSYIFLKDYITKSQEWLEAMGAEMNSMTALNVWTLTTPPTGRRSLGCRLVFKIKRNAEGKIFDVASASLSAKIEEELYMDQPEGFHDDTLRVCRLYKALYGSRQALRCFHMKTKSILLGLGLGQCLAEPCVFYGDNVDRLMPCSTPADRDKYSLDETEELEDIPYRELIGSLKYLQLGTRPDISFIVGYLSRFLEHATHNKEEVV</sequence>
<dbReference type="GeneID" id="100905896"/>
<feature type="compositionally biased region" description="Basic and acidic residues" evidence="6">
    <location>
        <begin position="450"/>
        <end position="459"/>
    </location>
</feature>
<evidence type="ECO:0000256" key="4">
    <source>
        <dbReference type="ARBA" id="ARBA00022833"/>
    </source>
</evidence>
<gene>
    <name evidence="9" type="primary">LOC100905896</name>
</gene>
<dbReference type="SUPFAM" id="SSF53098">
    <property type="entry name" value="Ribonuclease H-like"/>
    <property type="match status" value="1"/>
</dbReference>
<evidence type="ECO:0000256" key="6">
    <source>
        <dbReference type="SAM" id="MobiDB-lite"/>
    </source>
</evidence>